<feature type="region of interest" description="Disordered" evidence="1">
    <location>
        <begin position="222"/>
        <end position="459"/>
    </location>
</feature>
<name>A0AAJ0BGD7_9PEZI</name>
<organism evidence="2 3">
    <name type="scientific">Echria macrotheca</name>
    <dbReference type="NCBI Taxonomy" id="438768"/>
    <lineage>
        <taxon>Eukaryota</taxon>
        <taxon>Fungi</taxon>
        <taxon>Dikarya</taxon>
        <taxon>Ascomycota</taxon>
        <taxon>Pezizomycotina</taxon>
        <taxon>Sordariomycetes</taxon>
        <taxon>Sordariomycetidae</taxon>
        <taxon>Sordariales</taxon>
        <taxon>Schizotheciaceae</taxon>
        <taxon>Echria</taxon>
    </lineage>
</organism>
<feature type="compositionally biased region" description="Pro residues" evidence="1">
    <location>
        <begin position="389"/>
        <end position="402"/>
    </location>
</feature>
<protein>
    <recommendedName>
        <fullName evidence="4">Myb-like DNA-binding domain protein</fullName>
    </recommendedName>
</protein>
<feature type="compositionally biased region" description="Low complexity" evidence="1">
    <location>
        <begin position="296"/>
        <end position="309"/>
    </location>
</feature>
<feature type="compositionally biased region" description="Basic and acidic residues" evidence="1">
    <location>
        <begin position="27"/>
        <end position="40"/>
    </location>
</feature>
<feature type="region of interest" description="Disordered" evidence="1">
    <location>
        <begin position="1"/>
        <end position="41"/>
    </location>
</feature>
<dbReference type="PANTHER" id="PTHR15992:SF5">
    <property type="entry name" value="HOLLIDAY JUNCTION RECOGNITION PROTEIN"/>
    <property type="match status" value="1"/>
</dbReference>
<evidence type="ECO:0000313" key="2">
    <source>
        <dbReference type="EMBL" id="KAK1757420.1"/>
    </source>
</evidence>
<dbReference type="Proteomes" id="UP001239445">
    <property type="component" value="Unassembled WGS sequence"/>
</dbReference>
<evidence type="ECO:0000256" key="1">
    <source>
        <dbReference type="SAM" id="MobiDB-lite"/>
    </source>
</evidence>
<evidence type="ECO:0000313" key="3">
    <source>
        <dbReference type="Proteomes" id="UP001239445"/>
    </source>
</evidence>
<dbReference type="AlphaFoldDB" id="A0AAJ0BGD7"/>
<feature type="compositionally biased region" description="Basic and acidic residues" evidence="1">
    <location>
        <begin position="245"/>
        <end position="262"/>
    </location>
</feature>
<reference evidence="2" key="1">
    <citation type="submission" date="2023-06" db="EMBL/GenBank/DDBJ databases">
        <title>Genome-scale phylogeny and comparative genomics of the fungal order Sordariales.</title>
        <authorList>
            <consortium name="Lawrence Berkeley National Laboratory"/>
            <person name="Hensen N."/>
            <person name="Bonometti L."/>
            <person name="Westerberg I."/>
            <person name="Brannstrom I.O."/>
            <person name="Guillou S."/>
            <person name="Cros-Aarteil S."/>
            <person name="Calhoun S."/>
            <person name="Haridas S."/>
            <person name="Kuo A."/>
            <person name="Mondo S."/>
            <person name="Pangilinan J."/>
            <person name="Riley R."/>
            <person name="Labutti K."/>
            <person name="Andreopoulos B."/>
            <person name="Lipzen A."/>
            <person name="Chen C."/>
            <person name="Yanf M."/>
            <person name="Daum C."/>
            <person name="Ng V."/>
            <person name="Clum A."/>
            <person name="Steindorff A."/>
            <person name="Ohm R."/>
            <person name="Martin F."/>
            <person name="Silar P."/>
            <person name="Natvig D."/>
            <person name="Lalanne C."/>
            <person name="Gautier V."/>
            <person name="Ament-Velasquez S.L."/>
            <person name="Kruys A."/>
            <person name="Hutchinson M.I."/>
            <person name="Powell A.J."/>
            <person name="Barry K."/>
            <person name="Miller A.N."/>
            <person name="Grigoriev I.V."/>
            <person name="Debuchy R."/>
            <person name="Gladieux P."/>
            <person name="Thoren M.H."/>
            <person name="Johannesson H."/>
        </authorList>
    </citation>
    <scope>NUCLEOTIDE SEQUENCE</scope>
    <source>
        <strain evidence="2">PSN4</strain>
    </source>
</reference>
<dbReference type="GO" id="GO:0005634">
    <property type="term" value="C:nucleus"/>
    <property type="evidence" value="ECO:0007669"/>
    <property type="project" value="InterPro"/>
</dbReference>
<accession>A0AAJ0BGD7</accession>
<feature type="region of interest" description="Disordered" evidence="1">
    <location>
        <begin position="520"/>
        <end position="597"/>
    </location>
</feature>
<dbReference type="Pfam" id="PF10384">
    <property type="entry name" value="Scm3"/>
    <property type="match status" value="1"/>
</dbReference>
<evidence type="ECO:0008006" key="4">
    <source>
        <dbReference type="Google" id="ProtNLM"/>
    </source>
</evidence>
<dbReference type="GO" id="GO:0046982">
    <property type="term" value="F:protein heterodimerization activity"/>
    <property type="evidence" value="ECO:0007669"/>
    <property type="project" value="InterPro"/>
</dbReference>
<keyword evidence="3" id="KW-1185">Reference proteome</keyword>
<dbReference type="InterPro" id="IPR018465">
    <property type="entry name" value="Scm3/HJURP"/>
</dbReference>
<dbReference type="EMBL" id="MU839830">
    <property type="protein sequence ID" value="KAK1757420.1"/>
    <property type="molecule type" value="Genomic_DNA"/>
</dbReference>
<proteinExistence type="predicted"/>
<sequence length="597" mass="63380">MEPPAKRQRVGPLMFGDDNMADDDDELSSRPEEINARRDPGYQLQKSRAFAALKLKSRFESIFEKYEKDFEGIGDEIDLRTGEIVVDNGHIQSLQNSKLGEDDNDADSVDEEERILQGKSDQRLSRVGDSMALTVQPRMSPFSPFAGVPPLARPQTLSGMMYPGQMGFGGYGMGAPFGMNPLQSMDPTWSTPDLPMPVFGGFGMVRSAPRTKAKVALITAGGDDNEDDLLLGVSTSVSGATPDEESVKETSSEQPADGKDAESQSPRADAPQGVHQAKFKIPETTKKPVSKKKPTPSKSPANAKSKPTATTGPLSAASNESQPVVTSPGASTVHPATDHERQPLTASPGVPSPPTAVIKERQPAAPSPGAPSPPPHVSSETRVVAASPEAPPAEAPVAPPPSVLKGKKAPKAATAGAKPALRTRTQKSTALPKSGPQPRVESQPTAESQPIAGPQPTAELYFDPFTEGRLAAKPLKQKLQVEIRNLKPADISLFRTISPEPTPEPESVISTITTTEEMGVKLPESQPEPVEQAPRPSPPSTTYSRNIVDPAYVFSDEEEPALSRSRFPKKADGSSNKGEGPFETDGTSYAGGIVGSR</sequence>
<dbReference type="Gene3D" id="1.10.20.10">
    <property type="entry name" value="Histone, subunit A"/>
    <property type="match status" value="1"/>
</dbReference>
<feature type="compositionally biased region" description="Polar residues" evidence="1">
    <location>
        <begin position="310"/>
        <end position="330"/>
    </location>
</feature>
<comment type="caution">
    <text evidence="2">The sequence shown here is derived from an EMBL/GenBank/DDBJ whole genome shotgun (WGS) entry which is preliminary data.</text>
</comment>
<dbReference type="PANTHER" id="PTHR15992">
    <property type="entry name" value="HOLLIDAY JUNCTION RECOGNITION PROTEIN"/>
    <property type="match status" value="1"/>
</dbReference>
<dbReference type="InterPro" id="IPR009072">
    <property type="entry name" value="Histone-fold"/>
</dbReference>
<gene>
    <name evidence="2" type="ORF">QBC47DRAFT_358680</name>
</gene>
<feature type="compositionally biased region" description="Pro residues" evidence="1">
    <location>
        <begin position="365"/>
        <end position="376"/>
    </location>
</feature>
<dbReference type="GO" id="GO:0042393">
    <property type="term" value="F:histone binding"/>
    <property type="evidence" value="ECO:0007669"/>
    <property type="project" value="InterPro"/>
</dbReference>
<feature type="compositionally biased region" description="Low complexity" evidence="1">
    <location>
        <begin position="411"/>
        <end position="420"/>
    </location>
</feature>